<dbReference type="InterPro" id="IPR050790">
    <property type="entry name" value="ExbB/TolQ_transport"/>
</dbReference>
<protein>
    <recommendedName>
        <fullName evidence="3">Biopolymer transport protein ExbB</fullName>
    </recommendedName>
</protein>
<feature type="signal peptide" evidence="14">
    <location>
        <begin position="1"/>
        <end position="26"/>
    </location>
</feature>
<name>A0A840AVP5_9HYPH</name>
<dbReference type="GO" id="GO:0022857">
    <property type="term" value="F:transmembrane transporter activity"/>
    <property type="evidence" value="ECO:0007669"/>
    <property type="project" value="InterPro"/>
</dbReference>
<evidence type="ECO:0000256" key="6">
    <source>
        <dbReference type="ARBA" id="ARBA00022519"/>
    </source>
</evidence>
<dbReference type="InterPro" id="IPR014164">
    <property type="entry name" value="TonB_ExbB_1"/>
</dbReference>
<evidence type="ECO:0000256" key="8">
    <source>
        <dbReference type="ARBA" id="ARBA00022927"/>
    </source>
</evidence>
<dbReference type="AlphaFoldDB" id="A0A840AVP5"/>
<evidence type="ECO:0000256" key="12">
    <source>
        <dbReference type="RuleBase" id="RU004057"/>
    </source>
</evidence>
<evidence type="ECO:0000256" key="14">
    <source>
        <dbReference type="SAM" id="SignalP"/>
    </source>
</evidence>
<evidence type="ECO:0000313" key="16">
    <source>
        <dbReference type="EMBL" id="MBB3933137.1"/>
    </source>
</evidence>
<evidence type="ECO:0000256" key="5">
    <source>
        <dbReference type="ARBA" id="ARBA00022475"/>
    </source>
</evidence>
<evidence type="ECO:0000256" key="10">
    <source>
        <dbReference type="ARBA" id="ARBA00023136"/>
    </source>
</evidence>
<proteinExistence type="inferred from homology"/>
<dbReference type="NCBIfam" id="TIGR02797">
    <property type="entry name" value="exbB"/>
    <property type="match status" value="1"/>
</dbReference>
<feature type="transmembrane region" description="Helical" evidence="13">
    <location>
        <begin position="78"/>
        <end position="99"/>
    </location>
</feature>
<evidence type="ECO:0000256" key="1">
    <source>
        <dbReference type="ARBA" id="ARBA00004429"/>
    </source>
</evidence>
<accession>A0A840AVP5</accession>
<feature type="transmembrane region" description="Helical" evidence="13">
    <location>
        <begin position="182"/>
        <end position="207"/>
    </location>
</feature>
<evidence type="ECO:0000256" key="2">
    <source>
        <dbReference type="ARBA" id="ARBA00011471"/>
    </source>
</evidence>
<evidence type="ECO:0000256" key="3">
    <source>
        <dbReference type="ARBA" id="ARBA00022093"/>
    </source>
</evidence>
<dbReference type="Proteomes" id="UP000553963">
    <property type="component" value="Unassembled WGS sequence"/>
</dbReference>
<keyword evidence="5" id="KW-1003">Cell membrane</keyword>
<dbReference type="EMBL" id="JACIDS010000005">
    <property type="protein sequence ID" value="MBB3933137.1"/>
    <property type="molecule type" value="Genomic_DNA"/>
</dbReference>
<keyword evidence="4 12" id="KW-0813">Transport</keyword>
<evidence type="ECO:0000256" key="13">
    <source>
        <dbReference type="SAM" id="Phobius"/>
    </source>
</evidence>
<sequence length="291" mass="30149">MPDALRRVAASIVASIFLLLPLAAAAQVPDSLGPAVAVEVAAPGEMGGTGEAVVDPATLPHDLSPIGMFLGADHVVKAVIGGLALASVATWAIFLTKVFELTAVRRRWTAFRHRLGRVGTLDEALELSRRRRDAAARLVRAASDEIDVSRGLPAAGIKERVVIRFDRIQAGSSRELARGTGVLASVGSLSPFVGLFGTVWGIMNSFIGISQSNTTNLAIVAPGIAEALFATGVGLAAAIPAVLFYNIFARMTAANKAALADVAAEALALLSRDLDRAAQRGSLRIVAAAAE</sequence>
<dbReference type="GO" id="GO:0005886">
    <property type="term" value="C:plasma membrane"/>
    <property type="evidence" value="ECO:0007669"/>
    <property type="project" value="UniProtKB-SubCell"/>
</dbReference>
<keyword evidence="14" id="KW-0732">Signal</keyword>
<organism evidence="16 17">
    <name type="scientific">Kaistia hirudinis</name>
    <dbReference type="NCBI Taxonomy" id="1293440"/>
    <lineage>
        <taxon>Bacteria</taxon>
        <taxon>Pseudomonadati</taxon>
        <taxon>Pseudomonadota</taxon>
        <taxon>Alphaproteobacteria</taxon>
        <taxon>Hyphomicrobiales</taxon>
        <taxon>Kaistiaceae</taxon>
        <taxon>Kaistia</taxon>
    </lineage>
</organism>
<comment type="caution">
    <text evidence="16">The sequence shown here is derived from an EMBL/GenBank/DDBJ whole genome shotgun (WGS) entry which is preliminary data.</text>
</comment>
<comment type="subcellular location">
    <subcellularLocation>
        <location evidence="1">Cell inner membrane</location>
        <topology evidence="1">Multi-pass membrane protein</topology>
    </subcellularLocation>
    <subcellularLocation>
        <location evidence="12">Membrane</location>
        <topology evidence="12">Multi-pass membrane protein</topology>
    </subcellularLocation>
</comment>
<comment type="subunit">
    <text evidence="2">The accessory proteins ExbB and ExbD seem to form a complex with TonB.</text>
</comment>
<dbReference type="RefSeq" id="WP_183400780.1">
    <property type="nucleotide sequence ID" value="NZ_JACIDS010000005.1"/>
</dbReference>
<dbReference type="Pfam" id="PF01618">
    <property type="entry name" value="MotA_ExbB"/>
    <property type="match status" value="1"/>
</dbReference>
<dbReference type="PANTHER" id="PTHR30625:SF16">
    <property type="entry name" value="BIOPOLYMER TRANSPORT PROTEIN EXBB"/>
    <property type="match status" value="1"/>
</dbReference>
<feature type="transmembrane region" description="Helical" evidence="13">
    <location>
        <begin position="227"/>
        <end position="248"/>
    </location>
</feature>
<comment type="function">
    <text evidence="11">Involved in the TonB-dependent energy-dependent transport of various receptor-bound substrates. Protects ExbD from proteolytic degradation and functionally stabilizes TonB.</text>
</comment>
<comment type="similarity">
    <text evidence="12">Belongs to the exbB/tolQ family.</text>
</comment>
<feature type="chain" id="PRO_5033049773" description="Biopolymer transport protein ExbB" evidence="14">
    <location>
        <begin position="27"/>
        <end position="291"/>
    </location>
</feature>
<keyword evidence="8 12" id="KW-0653">Protein transport</keyword>
<keyword evidence="10 13" id="KW-0472">Membrane</keyword>
<keyword evidence="17" id="KW-1185">Reference proteome</keyword>
<gene>
    <name evidence="16" type="ORF">GGR25_004201</name>
</gene>
<evidence type="ECO:0000256" key="4">
    <source>
        <dbReference type="ARBA" id="ARBA00022448"/>
    </source>
</evidence>
<dbReference type="InterPro" id="IPR002898">
    <property type="entry name" value="MotA_ExbB_proton_chnl"/>
</dbReference>
<dbReference type="GO" id="GO:0017038">
    <property type="term" value="P:protein import"/>
    <property type="evidence" value="ECO:0007669"/>
    <property type="project" value="TreeGrafter"/>
</dbReference>
<keyword evidence="7 13" id="KW-0812">Transmembrane</keyword>
<keyword evidence="9 13" id="KW-1133">Transmembrane helix</keyword>
<dbReference type="PANTHER" id="PTHR30625">
    <property type="entry name" value="PROTEIN TOLQ"/>
    <property type="match status" value="1"/>
</dbReference>
<evidence type="ECO:0000256" key="9">
    <source>
        <dbReference type="ARBA" id="ARBA00022989"/>
    </source>
</evidence>
<evidence type="ECO:0000313" key="17">
    <source>
        <dbReference type="Proteomes" id="UP000553963"/>
    </source>
</evidence>
<reference evidence="16 17" key="1">
    <citation type="submission" date="2020-08" db="EMBL/GenBank/DDBJ databases">
        <title>Genomic Encyclopedia of Type Strains, Phase IV (KMG-IV): sequencing the most valuable type-strain genomes for metagenomic binning, comparative biology and taxonomic classification.</title>
        <authorList>
            <person name="Goeker M."/>
        </authorList>
    </citation>
    <scope>NUCLEOTIDE SEQUENCE [LARGE SCALE GENOMIC DNA]</scope>
    <source>
        <strain evidence="16 17">DSM 25966</strain>
    </source>
</reference>
<feature type="domain" description="MotA/TolQ/ExbB proton channel" evidence="15">
    <location>
        <begin position="172"/>
        <end position="253"/>
    </location>
</feature>
<evidence type="ECO:0000259" key="15">
    <source>
        <dbReference type="Pfam" id="PF01618"/>
    </source>
</evidence>
<keyword evidence="6" id="KW-0997">Cell inner membrane</keyword>
<evidence type="ECO:0000256" key="11">
    <source>
        <dbReference type="ARBA" id="ARBA00024816"/>
    </source>
</evidence>
<evidence type="ECO:0000256" key="7">
    <source>
        <dbReference type="ARBA" id="ARBA00022692"/>
    </source>
</evidence>